<evidence type="ECO:0000313" key="1">
    <source>
        <dbReference type="EMBL" id="QGO05704.1"/>
    </source>
</evidence>
<dbReference type="GeneID" id="66740786"/>
<dbReference type="AlphaFoldDB" id="A0A9Q5YKM2"/>
<dbReference type="Proteomes" id="UP000422232">
    <property type="component" value="Chromosome"/>
</dbReference>
<keyword evidence="2" id="KW-1185">Reference proteome</keyword>
<dbReference type="RefSeq" id="WP_016209626.1">
    <property type="nucleotide sequence ID" value="NZ_CP012413.1"/>
</dbReference>
<proteinExistence type="predicted"/>
<dbReference type="EMBL" id="CP038908">
    <property type="protein sequence ID" value="QGO05704.1"/>
    <property type="molecule type" value="Genomic_DNA"/>
</dbReference>
<accession>A0A9Q5YKM2</accession>
<evidence type="ECO:0000313" key="2">
    <source>
        <dbReference type="Proteomes" id="UP000422232"/>
    </source>
</evidence>
<organism evidence="1 2">
    <name type="scientific">Piscirickettsia salmonis</name>
    <dbReference type="NCBI Taxonomy" id="1238"/>
    <lineage>
        <taxon>Bacteria</taxon>
        <taxon>Pseudomonadati</taxon>
        <taxon>Pseudomonadota</taxon>
        <taxon>Gammaproteobacteria</taxon>
        <taxon>Thiotrichales</taxon>
        <taxon>Piscirickettsiaceae</taxon>
        <taxon>Piscirickettsia</taxon>
    </lineage>
</organism>
<name>A0A9Q5YKM2_PISSA</name>
<protein>
    <submittedName>
        <fullName evidence="1">Uncharacterized protein</fullName>
    </submittedName>
</protein>
<gene>
    <name evidence="1" type="ORF">Psal009_01599</name>
</gene>
<reference evidence="1 2" key="1">
    <citation type="submission" date="2019-04" db="EMBL/GenBank/DDBJ databases">
        <title>Complete genome sequencing of Piscirickettsia salmonis strain Psal-009.</title>
        <authorList>
            <person name="Schober I."/>
            <person name="Bunk B."/>
            <person name="Sproer C."/>
            <person name="Carril G.P."/>
            <person name="Riedel T."/>
            <person name="Flores-Herrera P.A."/>
            <person name="Nourdin-Galindo G."/>
            <person name="Marshall S.H."/>
            <person name="Overmann J."/>
        </authorList>
    </citation>
    <scope>NUCLEOTIDE SEQUENCE [LARGE SCALE GENOMIC DNA]</scope>
    <source>
        <strain evidence="1 2">Psal-009</strain>
    </source>
</reference>
<sequence length="630" mass="73152">MPSSDNVYESLPEIKESSTFTNRTLLRGRGPGKKSEFDKIRKILSLYRTYQVRINRDYELGDATKGTIYNYFTAGAHLSKTNLRRILLRYIACNTKPSTSRFTFYAMKMMAPLKYYFRLVSRRMLSTHKDRMWIAGENFAFLRNFSQQEFNYESMDQLLNRIKLWKSLIKDEEFFPIGKDKCYIAFQQLTKIAIESLSALNIELLTRNFFTKFSQISHVLSSQMVLAQQFYTSQDWLSSAFTKVMDEFVADIVGQDEFNDIESDAAVIGSLRERQRKVRHDGEVAEQFRNHEEMLWRLSTFYMSIAVLLTMNNRRTTECCLKLSGVITNNQMSYDNKITRVLEIIPEVLVGVDSSIEAVRRNFGSMLNIDEYHQDFIQAFSSLSDDDDDRQGPQTFSTSFRRHIMNVEEQAPRPHLFQALYGLVIESFSLSCYQDTFKIYLLIVQEFGDQGIAKVCDSQRDDPIDLNGMLKKCQESSRKISDYMRIMNSCKPPISINGDAAVKMTTQSKEIEKAFVRGYKQLEILYGEVQLQIELKSAQHKAGFGLSQLRRLLKKNQDKVQLAVNEQVDTIKEYTTRMQQYVLSAYNANYENEGEQFGDQHALDFIEKEMETLTRSTSQRFIASLDSMPE</sequence>